<dbReference type="KEGG" id="syn:ssr1499"/>
<dbReference type="EnsemblBacteria" id="BAA17618">
    <property type="protein sequence ID" value="BAA17618"/>
    <property type="gene ID" value="BAA17618"/>
</dbReference>
<dbReference type="Proteomes" id="UP000001425">
    <property type="component" value="Chromosome"/>
</dbReference>
<protein>
    <submittedName>
        <fullName evidence="2">Ssr1499 protein</fullName>
    </submittedName>
</protein>
<keyword evidence="1" id="KW-0812">Transmembrane</keyword>
<organism evidence="2 3">
    <name type="scientific">Synechocystis sp. (strain ATCC 27184 / PCC 6803 / Kazusa)</name>
    <dbReference type="NCBI Taxonomy" id="1111708"/>
    <lineage>
        <taxon>Bacteria</taxon>
        <taxon>Bacillati</taxon>
        <taxon>Cyanobacteriota</taxon>
        <taxon>Cyanophyceae</taxon>
        <taxon>Synechococcales</taxon>
        <taxon>Merismopediaceae</taxon>
        <taxon>Synechocystis</taxon>
    </lineage>
</organism>
<keyword evidence="3" id="KW-1185">Reference proteome</keyword>
<feature type="transmembrane region" description="Helical" evidence="1">
    <location>
        <begin position="60"/>
        <end position="83"/>
    </location>
</feature>
<accession>P73578</accession>
<dbReference type="InParanoid" id="P73578"/>
<dbReference type="PaxDb" id="1148-1652698"/>
<name>P73578_SYNY3</name>
<feature type="transmembrane region" description="Helical" evidence="1">
    <location>
        <begin position="36"/>
        <end position="54"/>
    </location>
</feature>
<dbReference type="eggNOG" id="COG0661">
    <property type="taxonomic scope" value="Bacteria"/>
</dbReference>
<evidence type="ECO:0000313" key="3">
    <source>
        <dbReference type="Proteomes" id="UP000001425"/>
    </source>
</evidence>
<reference evidence="2 3" key="1">
    <citation type="journal article" date="1995" name="DNA Res.">
        <title>Sequence analysis of the genome of the unicellular cyanobacterium Synechocystis sp. strain PCC6803. I. Sequence features in the 1 Mb region from map positions 64% to 92% of the genome.</title>
        <authorList>
            <person name="Kaneko T."/>
            <person name="Tanaka A."/>
            <person name="Sato S."/>
            <person name="Kotani H."/>
            <person name="Sazuka T."/>
            <person name="Miyajima N."/>
            <person name="Sugiura M."/>
            <person name="Tabata S."/>
        </authorList>
    </citation>
    <scope>NUCLEOTIDE SEQUENCE [LARGE SCALE GENOMIC DNA]</scope>
    <source>
        <strain evidence="3">ATCC 27184 / PCC 6803 / Kazusa</strain>
    </source>
</reference>
<reference evidence="2 3" key="2">
    <citation type="journal article" date="1996" name="DNA Res.">
        <title>Sequence analysis of the genome of the unicellular cyanobacterium Synechocystis sp. strain PCC6803. II. Sequence determination of the entire genome and assignment of potential protein-coding regions.</title>
        <authorList>
            <person name="Kaneko T."/>
            <person name="Sato S."/>
            <person name="Kotani H."/>
            <person name="Tanaka A."/>
            <person name="Asamizu E."/>
            <person name="Nakamura Y."/>
            <person name="Miyajima N."/>
            <person name="Hirosawa M."/>
            <person name="Sugiura M."/>
            <person name="Sasamoto S."/>
            <person name="Kimura T."/>
            <person name="Hosouchi T."/>
            <person name="Matsuno A."/>
            <person name="Muraki A."/>
            <person name="Nakazaki N."/>
            <person name="Naruo K."/>
            <person name="Okumura S."/>
            <person name="Shimpo S."/>
            <person name="Takeuchi C."/>
            <person name="Wada T."/>
            <person name="Watanabe A."/>
            <person name="Yamada M."/>
            <person name="Yasuda M."/>
            <person name="Tabata S."/>
        </authorList>
    </citation>
    <scope>NUCLEOTIDE SEQUENCE [LARGE SCALE GENOMIC DNA]</scope>
    <source>
        <strain evidence="3">ATCC 27184 / PCC 6803 / Kazusa</strain>
    </source>
</reference>
<proteinExistence type="predicted"/>
<keyword evidence="1" id="KW-1133">Transmembrane helix</keyword>
<dbReference type="STRING" id="1148.gene:10498485"/>
<keyword evidence="1" id="KW-0472">Membrane</keyword>
<sequence length="89" mass="9839">MDVLLDRLTTETLQWNVRLEGLEPVRRTIDKSANRLSFSIVLGSLIMGAAILSTGNDQQLTLIANILFVAATVIGFWLVISILRSGRLK</sequence>
<dbReference type="EMBL" id="BA000022">
    <property type="protein sequence ID" value="BAA17618.1"/>
    <property type="molecule type" value="Genomic_DNA"/>
</dbReference>
<dbReference type="PIR" id="S77284">
    <property type="entry name" value="S77284"/>
</dbReference>
<evidence type="ECO:0000313" key="2">
    <source>
        <dbReference type="EMBL" id="BAA17618.1"/>
    </source>
</evidence>
<gene>
    <name evidence="2" type="ordered locus">ssr1499</name>
</gene>
<dbReference type="AlphaFoldDB" id="P73578"/>
<evidence type="ECO:0000256" key="1">
    <source>
        <dbReference type="SAM" id="Phobius"/>
    </source>
</evidence>